<dbReference type="Proteomes" id="UP000000716">
    <property type="component" value="Chromosome"/>
</dbReference>
<reference evidence="2 3" key="1">
    <citation type="journal article" date="2011" name="J. Bacteriol.">
        <title>Complete genome sequence of the Thermophilic Bacterium Exiguobacterium sp. AT1b.</title>
        <authorList>
            <person name="Vishnivetskaya T.A."/>
            <person name="Lucas S."/>
            <person name="Copeland A."/>
            <person name="Lapidus A."/>
            <person name="Glavina Del Rio T."/>
            <person name="Dalin E."/>
            <person name="Tice H."/>
            <person name="Bruce D.C."/>
            <person name="Goodwin L.A."/>
            <person name="Pitluck S."/>
            <person name="Saunders E."/>
            <person name="Brettin T."/>
            <person name="Detter C."/>
            <person name="Han C."/>
            <person name="Larimer F."/>
            <person name="Land M.L."/>
            <person name="Hauser L.J."/>
            <person name="Kyrpides N.C."/>
            <person name="Ovchinnikova G."/>
            <person name="Kathariou S."/>
            <person name="Ramaley R.F."/>
            <person name="Rodrigues D.F."/>
            <person name="Hendrix C."/>
            <person name="Richardson P."/>
            <person name="Tiedje J.M."/>
        </authorList>
    </citation>
    <scope>NUCLEOTIDE SEQUENCE [LARGE SCALE GENOMIC DNA]</scope>
    <source>
        <strain evidence="3">ATCC BAA-1283 / AT1b</strain>
    </source>
</reference>
<keyword evidence="1" id="KW-0472">Membrane</keyword>
<accession>C4L1B6</accession>
<dbReference type="HOGENOM" id="CLU_2057864_0_0_9"/>
<keyword evidence="1" id="KW-1133">Transmembrane helix</keyword>
<keyword evidence="1" id="KW-0812">Transmembrane</keyword>
<evidence type="ECO:0008006" key="4">
    <source>
        <dbReference type="Google" id="ProtNLM"/>
    </source>
</evidence>
<dbReference type="EMBL" id="CP001615">
    <property type="protein sequence ID" value="ACQ69062.1"/>
    <property type="molecule type" value="Genomic_DNA"/>
</dbReference>
<dbReference type="KEGG" id="eat:EAT1b_0128"/>
<protein>
    <recommendedName>
        <fullName evidence="4">DUF3139 domain-containing protein</fullName>
    </recommendedName>
</protein>
<proteinExistence type="predicted"/>
<name>C4L1B6_EXISA</name>
<sequence>MKNKIFYTFLIFISIIVGSFMMYVSYEKIIREDYLISTLEKNSQVESEEYEIASSSLTKFGYIYELQFSDEPHIKYAFYVKDTKDDEYDLLYYSYGVDGDFNRDAMRDQLFSQTINDFE</sequence>
<evidence type="ECO:0000256" key="1">
    <source>
        <dbReference type="SAM" id="Phobius"/>
    </source>
</evidence>
<dbReference type="RefSeq" id="WP_012726181.1">
    <property type="nucleotide sequence ID" value="NC_012673.1"/>
</dbReference>
<gene>
    <name evidence="2" type="ordered locus">EAT1b_0128</name>
</gene>
<keyword evidence="3" id="KW-1185">Reference proteome</keyword>
<evidence type="ECO:0000313" key="2">
    <source>
        <dbReference type="EMBL" id="ACQ69062.1"/>
    </source>
</evidence>
<dbReference type="OrthoDB" id="9866485at2"/>
<feature type="transmembrane region" description="Helical" evidence="1">
    <location>
        <begin position="6"/>
        <end position="26"/>
    </location>
</feature>
<dbReference type="AlphaFoldDB" id="C4L1B6"/>
<evidence type="ECO:0000313" key="3">
    <source>
        <dbReference type="Proteomes" id="UP000000716"/>
    </source>
</evidence>
<organism evidence="2 3">
    <name type="scientific">Exiguobacterium sp. (strain ATCC BAA-1283 / AT1b)</name>
    <dbReference type="NCBI Taxonomy" id="360911"/>
    <lineage>
        <taxon>Bacteria</taxon>
        <taxon>Bacillati</taxon>
        <taxon>Bacillota</taxon>
        <taxon>Bacilli</taxon>
        <taxon>Bacillales</taxon>
        <taxon>Bacillales Family XII. Incertae Sedis</taxon>
        <taxon>Exiguobacterium</taxon>
    </lineage>
</organism>